<dbReference type="InterPro" id="IPR045122">
    <property type="entry name" value="Csc1-like"/>
</dbReference>
<feature type="domain" description="CSC1/OSCA1-like 7TM region" evidence="8">
    <location>
        <begin position="393"/>
        <end position="669"/>
    </location>
</feature>
<feature type="transmembrane region" description="Helical" evidence="7">
    <location>
        <begin position="679"/>
        <end position="700"/>
    </location>
</feature>
<evidence type="ECO:0000256" key="6">
    <source>
        <dbReference type="ARBA" id="ARBA00023136"/>
    </source>
</evidence>
<dbReference type="Proteomes" id="UP000481153">
    <property type="component" value="Unassembled WGS sequence"/>
</dbReference>
<evidence type="ECO:0000256" key="1">
    <source>
        <dbReference type="ARBA" id="ARBA00004141"/>
    </source>
</evidence>
<comment type="subcellular location">
    <subcellularLocation>
        <location evidence="1">Membrane</location>
        <topology evidence="1">Multi-pass membrane protein</topology>
    </subcellularLocation>
</comment>
<feature type="transmembrane region" description="Helical" evidence="7">
    <location>
        <begin position="12"/>
        <end position="33"/>
    </location>
</feature>
<evidence type="ECO:0000313" key="11">
    <source>
        <dbReference type="EMBL" id="KAF0729604.1"/>
    </source>
</evidence>
<comment type="caution">
    <text evidence="11">The sequence shown here is derived from an EMBL/GenBank/DDBJ whole genome shotgun (WGS) entry which is preliminary data.</text>
</comment>
<reference evidence="11 12" key="1">
    <citation type="submission" date="2019-07" db="EMBL/GenBank/DDBJ databases">
        <title>Genomics analysis of Aphanomyces spp. identifies a new class of oomycete effector associated with host adaptation.</title>
        <authorList>
            <person name="Gaulin E."/>
        </authorList>
    </citation>
    <scope>NUCLEOTIDE SEQUENCE [LARGE SCALE GENOMIC DNA]</scope>
    <source>
        <strain evidence="11 12">ATCC 201684</strain>
    </source>
</reference>
<evidence type="ECO:0000256" key="3">
    <source>
        <dbReference type="ARBA" id="ARBA00022448"/>
    </source>
</evidence>
<dbReference type="AlphaFoldDB" id="A0A6G0WQC0"/>
<comment type="similarity">
    <text evidence="2">Belongs to the CSC1 (TC 1.A.17) family.</text>
</comment>
<evidence type="ECO:0000256" key="4">
    <source>
        <dbReference type="ARBA" id="ARBA00022692"/>
    </source>
</evidence>
<feature type="domain" description="CSC1/OSCA1-like cytosolic" evidence="10">
    <location>
        <begin position="183"/>
        <end position="311"/>
    </location>
</feature>
<evidence type="ECO:0000256" key="5">
    <source>
        <dbReference type="ARBA" id="ARBA00022989"/>
    </source>
</evidence>
<dbReference type="Pfam" id="PF02714">
    <property type="entry name" value="RSN1_7TM"/>
    <property type="match status" value="1"/>
</dbReference>
<feature type="transmembrane region" description="Helical" evidence="7">
    <location>
        <begin position="651"/>
        <end position="672"/>
    </location>
</feature>
<feature type="transmembrane region" description="Helical" evidence="7">
    <location>
        <begin position="442"/>
        <end position="465"/>
    </location>
</feature>
<protein>
    <recommendedName>
        <fullName evidence="13">CSC1/OSCA1-like 7TM region domain-containing protein</fullName>
    </recommendedName>
</protein>
<feature type="transmembrane region" description="Helical" evidence="7">
    <location>
        <begin position="485"/>
        <end position="504"/>
    </location>
</feature>
<keyword evidence="4 7" id="KW-0812">Transmembrane</keyword>
<keyword evidence="12" id="KW-1185">Reference proteome</keyword>
<feature type="transmembrane region" description="Helical" evidence="7">
    <location>
        <begin position="143"/>
        <end position="161"/>
    </location>
</feature>
<keyword evidence="6 7" id="KW-0472">Membrane</keyword>
<feature type="transmembrane region" description="Helical" evidence="7">
    <location>
        <begin position="100"/>
        <end position="123"/>
    </location>
</feature>
<dbReference type="InterPro" id="IPR003864">
    <property type="entry name" value="CSC1/OSCA1-like_7TM"/>
</dbReference>
<organism evidence="11 12">
    <name type="scientific">Aphanomyces euteiches</name>
    <dbReference type="NCBI Taxonomy" id="100861"/>
    <lineage>
        <taxon>Eukaryota</taxon>
        <taxon>Sar</taxon>
        <taxon>Stramenopiles</taxon>
        <taxon>Oomycota</taxon>
        <taxon>Saprolegniomycetes</taxon>
        <taxon>Saprolegniales</taxon>
        <taxon>Verrucalvaceae</taxon>
        <taxon>Aphanomyces</taxon>
    </lineage>
</organism>
<dbReference type="GO" id="GO:0005227">
    <property type="term" value="F:calcium-activated cation channel activity"/>
    <property type="evidence" value="ECO:0007669"/>
    <property type="project" value="InterPro"/>
</dbReference>
<keyword evidence="5 7" id="KW-1133">Transmembrane helix</keyword>
<feature type="domain" description="CSC1/OSCA1-like N-terminal transmembrane" evidence="9">
    <location>
        <begin position="12"/>
        <end position="162"/>
    </location>
</feature>
<evidence type="ECO:0000259" key="8">
    <source>
        <dbReference type="Pfam" id="PF02714"/>
    </source>
</evidence>
<evidence type="ECO:0000259" key="10">
    <source>
        <dbReference type="Pfam" id="PF14703"/>
    </source>
</evidence>
<dbReference type="EMBL" id="VJMJ01000163">
    <property type="protein sequence ID" value="KAF0729604.1"/>
    <property type="molecule type" value="Genomic_DNA"/>
</dbReference>
<feature type="transmembrane region" description="Helical" evidence="7">
    <location>
        <begin position="597"/>
        <end position="624"/>
    </location>
</feature>
<evidence type="ECO:0000259" key="9">
    <source>
        <dbReference type="Pfam" id="PF13967"/>
    </source>
</evidence>
<dbReference type="PANTHER" id="PTHR13018">
    <property type="entry name" value="PROBABLE MEMBRANE PROTEIN DUF221-RELATED"/>
    <property type="match status" value="1"/>
</dbReference>
<dbReference type="VEuPathDB" id="FungiDB:AeMF1_011783"/>
<keyword evidence="3" id="KW-0813">Transport</keyword>
<sequence length="774" mass="86574">MGTDITSNSEHVLTSIKIYFPVFLGAVVLYELVRQQGSFQRLYACRNRAATWTNPLVAKESFGFGQWIVPAFRISDDEIFDVCGLDAVVHLRFIRLGLKVAGCGILLSTVLFPVYATAQWTSLDVDILDSISLNILGANDHRFWAAVSAMAVISAYTMQLLRSEYKAFISRRHQFLSKYDVQQYSIVIRDVPKQLQTQDNLTTYLDILFPDSVHAVAVVIECSQLEKLVAKRERYRNKLERALVQCHTSGQRPLHLVKSRGTTVDAISYFGHKLDQLNLRIPIEIDTIETQQRSLCDLMAQFTFDNPSYASENGGPTTAVNPFPLGRGIAKPSQLMRCTAFVTFRTLLSAHMAQQLLQTSKPSQMLISAAPPAHHILWENLGMSIHVRRTLQLVTRYVTIALVVFWTIPTTIVTSFSSVTTLKKLIPNLDNAFAAHPWLENLVLQLAPLGLVVMTALAPVVFMLISRREGHESEPHVQMSLFKKLGYFQFIQIFAVSVIVGSVFDSLAAVLQNPVNLITMLAKAIPAQAANFMSFLVVKSGLNLALELWRVGPVLLGVVYSVCAPRLTKRERQSPWCGMHPPSEPGALRHSQVLPDYVLAMLLTLTFCPMSPLLCYFAAVYFALSELVYRRQLLFVYDPELKSTGLLWHPLYNFVVCALIVAQLTLLGVLILKQAPGPIVAAALLPFFTLLAHFHILQLYPRTSMYLPLLDCVRIDTARRQSDIPFSKQTYVQPALLSRPPLEPQVDESINVTGANLTAQEHSITDMSVYLLSD</sequence>
<feature type="transmembrane region" description="Helical" evidence="7">
    <location>
        <begin position="397"/>
        <end position="422"/>
    </location>
</feature>
<accession>A0A6G0WQC0</accession>
<name>A0A6G0WQC0_9STRA</name>
<gene>
    <name evidence="11" type="ORF">Ae201684_012870</name>
</gene>
<evidence type="ECO:0000313" key="12">
    <source>
        <dbReference type="Proteomes" id="UP000481153"/>
    </source>
</evidence>
<dbReference type="PANTHER" id="PTHR13018:SF5">
    <property type="entry name" value="RE44586P"/>
    <property type="match status" value="1"/>
</dbReference>
<dbReference type="InterPro" id="IPR027815">
    <property type="entry name" value="CSC1/OSCA1-like_cyt"/>
</dbReference>
<evidence type="ECO:0000256" key="2">
    <source>
        <dbReference type="ARBA" id="ARBA00007779"/>
    </source>
</evidence>
<evidence type="ECO:0000256" key="7">
    <source>
        <dbReference type="SAM" id="Phobius"/>
    </source>
</evidence>
<proteinExistence type="inferred from homology"/>
<dbReference type="Pfam" id="PF13967">
    <property type="entry name" value="RSN1_TM"/>
    <property type="match status" value="1"/>
</dbReference>
<dbReference type="InterPro" id="IPR032880">
    <property type="entry name" value="CSC1/OSCA1-like_N"/>
</dbReference>
<dbReference type="GO" id="GO:0005886">
    <property type="term" value="C:plasma membrane"/>
    <property type="evidence" value="ECO:0007669"/>
    <property type="project" value="TreeGrafter"/>
</dbReference>
<feature type="transmembrane region" description="Helical" evidence="7">
    <location>
        <begin position="542"/>
        <end position="563"/>
    </location>
</feature>
<dbReference type="Pfam" id="PF14703">
    <property type="entry name" value="PHM7_cyt"/>
    <property type="match status" value="1"/>
</dbReference>
<evidence type="ECO:0008006" key="13">
    <source>
        <dbReference type="Google" id="ProtNLM"/>
    </source>
</evidence>